<dbReference type="Proteomes" id="UP000639606">
    <property type="component" value="Unassembled WGS sequence"/>
</dbReference>
<feature type="region of interest" description="Disordered" evidence="1">
    <location>
        <begin position="108"/>
        <end position="128"/>
    </location>
</feature>
<evidence type="ECO:0000313" key="3">
    <source>
        <dbReference type="Proteomes" id="UP000639606"/>
    </source>
</evidence>
<accession>A0A918AKQ1</accession>
<dbReference type="EMBL" id="BMRG01000003">
    <property type="protein sequence ID" value="GGP49722.1"/>
    <property type="molecule type" value="Genomic_DNA"/>
</dbReference>
<evidence type="ECO:0000313" key="2">
    <source>
        <dbReference type="EMBL" id="GGP49722.1"/>
    </source>
</evidence>
<proteinExistence type="predicted"/>
<reference evidence="2" key="2">
    <citation type="submission" date="2020-09" db="EMBL/GenBank/DDBJ databases">
        <authorList>
            <person name="Sun Q."/>
            <person name="Ohkuma M."/>
        </authorList>
    </citation>
    <scope>NUCLEOTIDE SEQUENCE</scope>
    <source>
        <strain evidence="2">JCM 3313</strain>
    </source>
</reference>
<protein>
    <submittedName>
        <fullName evidence="2">Uncharacterized protein</fullName>
    </submittedName>
</protein>
<name>A0A918AKQ1_9PSEU</name>
<sequence>MASTTLSGLDQIRQYYEKTIRDIIVDIFPTGFPAVPATLTQALRKCFGQCGHCGRPNPHFSFTTTTFVFPELARSTGRNGRRKTPVRIRGAGSDARADDCAAARVGCGPARPADEPGTAIRGSGRAAG</sequence>
<keyword evidence="3" id="KW-1185">Reference proteome</keyword>
<dbReference type="AlphaFoldDB" id="A0A918AKQ1"/>
<gene>
    <name evidence="2" type="ORF">GCM10010185_22370</name>
</gene>
<reference evidence="2" key="1">
    <citation type="journal article" date="2014" name="Int. J. Syst. Evol. Microbiol.">
        <title>Complete genome sequence of Corynebacterium casei LMG S-19264T (=DSM 44701T), isolated from a smear-ripened cheese.</title>
        <authorList>
            <consortium name="US DOE Joint Genome Institute (JGI-PGF)"/>
            <person name="Walter F."/>
            <person name="Albersmeier A."/>
            <person name="Kalinowski J."/>
            <person name="Ruckert C."/>
        </authorList>
    </citation>
    <scope>NUCLEOTIDE SEQUENCE</scope>
    <source>
        <strain evidence="2">JCM 3313</strain>
    </source>
</reference>
<comment type="caution">
    <text evidence="2">The sequence shown here is derived from an EMBL/GenBank/DDBJ whole genome shotgun (WGS) entry which is preliminary data.</text>
</comment>
<evidence type="ECO:0000256" key="1">
    <source>
        <dbReference type="SAM" id="MobiDB-lite"/>
    </source>
</evidence>
<organism evidence="2 3">
    <name type="scientific">Saccharothrix coeruleofusca</name>
    <dbReference type="NCBI Taxonomy" id="33919"/>
    <lineage>
        <taxon>Bacteria</taxon>
        <taxon>Bacillati</taxon>
        <taxon>Actinomycetota</taxon>
        <taxon>Actinomycetes</taxon>
        <taxon>Pseudonocardiales</taxon>
        <taxon>Pseudonocardiaceae</taxon>
        <taxon>Saccharothrix</taxon>
    </lineage>
</organism>